<feature type="coiled-coil region" evidence="1">
    <location>
        <begin position="352"/>
        <end position="403"/>
    </location>
</feature>
<dbReference type="EMBL" id="VSSQ01003748">
    <property type="protein sequence ID" value="MPM22157.1"/>
    <property type="molecule type" value="Genomic_DNA"/>
</dbReference>
<gene>
    <name evidence="2" type="ORF">SDC9_68608</name>
</gene>
<name>A0A644Y1Z7_9ZZZZ</name>
<feature type="coiled-coil region" evidence="1">
    <location>
        <begin position="247"/>
        <end position="274"/>
    </location>
</feature>
<accession>A0A644Y1Z7</accession>
<evidence type="ECO:0000313" key="2">
    <source>
        <dbReference type="EMBL" id="MPM22157.1"/>
    </source>
</evidence>
<evidence type="ECO:0000256" key="1">
    <source>
        <dbReference type="SAM" id="Coils"/>
    </source>
</evidence>
<keyword evidence="1" id="KW-0175">Coiled coil</keyword>
<protein>
    <submittedName>
        <fullName evidence="2">Uncharacterized protein</fullName>
    </submittedName>
</protein>
<sequence>MVHKPRFRASRHTRAFALLLAATLPVTLVPVGAAEEIGDGVTPTYDEAYYATLDYYGNLTEGSVVKSYALNGATALTDYGTYDEVVNLTDGTVPSTKDGTTTFDFSKEDAPSHFYFEGKTAAPFTALPWTITMSYTLNGVPTKAEDLAGKTGTVDINLNILPNINASDYAKNNYTLEAMALFNQDDILSLKAEGAQVQLVGNLRTVLFLALPGEERHFTIEVGSDDFTFDGMTFLMVPATLAQLDQIAELSDRKDELEDDYEKLNDSLDTTLNALNNMTGSLNASAKGLDELNKARGTISAGKGTIYDGIDTSKLDMESIAALLDPVAEQVQAASETLKESKDILQTMNDVTVSLRTELSQTQNALKNLEDDSKDLKDLATDMENLKGSLRSLESALRNIEDVSTGSSGSGDSLKTVVGLHNAFTGAAGDSAATSLNDAQFVAALALAGGANSTTATALATALATNDSTSPYYEKAMQLHALHQQVGSDGSFETFCKAVLLSQGKSTDLAYQMNKIWVAYSTGDTNDQATLDLLLSSMDSALAELNTTTTGVNDTLGKVKAPTADVIHQLASICDEMDALYSFIDDAKDLTHIGQSATQKADVILSDMDGLQNLLSAYEPKAQESLKTLEDLSVTAAGSIRNAEKLITDTENLARTSGAQLDAGTKQTLEGLASALRRTAAALATSKDIKATKDNLDGIITDTWDEHTGDVDNLLNMDSTAAAESLTSGQNPTPQSVQILIRSQEIKVPDKDEEETAATTADKGSFWSRVGQMFQDFWSSITGIFH</sequence>
<proteinExistence type="predicted"/>
<dbReference type="AlphaFoldDB" id="A0A644Y1Z7"/>
<reference evidence="2" key="1">
    <citation type="submission" date="2019-08" db="EMBL/GenBank/DDBJ databases">
        <authorList>
            <person name="Kucharzyk K."/>
            <person name="Murdoch R.W."/>
            <person name="Higgins S."/>
            <person name="Loffler F."/>
        </authorList>
    </citation>
    <scope>NUCLEOTIDE SEQUENCE</scope>
</reference>
<comment type="caution">
    <text evidence="2">The sequence shown here is derived from an EMBL/GenBank/DDBJ whole genome shotgun (WGS) entry which is preliminary data.</text>
</comment>
<organism evidence="2">
    <name type="scientific">bioreactor metagenome</name>
    <dbReference type="NCBI Taxonomy" id="1076179"/>
    <lineage>
        <taxon>unclassified sequences</taxon>
        <taxon>metagenomes</taxon>
        <taxon>ecological metagenomes</taxon>
    </lineage>
</organism>
<dbReference type="Gene3D" id="1.10.287.950">
    <property type="entry name" value="Methyl-accepting chemotaxis protein"/>
    <property type="match status" value="1"/>
</dbReference>